<dbReference type="EMBL" id="SMYO01000001">
    <property type="protein sequence ID" value="TDK64670.1"/>
    <property type="molecule type" value="Genomic_DNA"/>
</dbReference>
<dbReference type="Proteomes" id="UP000295132">
    <property type="component" value="Unassembled WGS sequence"/>
</dbReference>
<gene>
    <name evidence="1" type="ORF">E2K98_00005</name>
</gene>
<evidence type="ECO:0000313" key="2">
    <source>
        <dbReference type="Proteomes" id="UP000295132"/>
    </source>
</evidence>
<evidence type="ECO:0000313" key="1">
    <source>
        <dbReference type="EMBL" id="TDK64670.1"/>
    </source>
</evidence>
<protein>
    <submittedName>
        <fullName evidence="1">Uncharacterized protein</fullName>
    </submittedName>
</protein>
<accession>A0A4R5VYH8</accession>
<sequence>MNFEMQKALMLAENINDFIKFVQKNYENKDRSRVEKDKIYQIKLLIEDFKFQIIADELIRINQFSWDEKYTLYLVDGFNKGISIIDEYVKNNYHELFIFTARLYTLKNLSLPLEELKNN</sequence>
<comment type="caution">
    <text evidence="1">The sequence shown here is derived from an EMBL/GenBank/DDBJ whole genome shotgun (WGS) entry which is preliminary data.</text>
</comment>
<dbReference type="RefSeq" id="WP_133332305.1">
    <property type="nucleotide sequence ID" value="NZ_SMYO01000001.1"/>
</dbReference>
<dbReference type="AlphaFoldDB" id="A0A4R5VYH8"/>
<name>A0A4R5VYH8_9BACI</name>
<organism evidence="1 2">
    <name type="scientific">Bacillus salipaludis</name>
    <dbReference type="NCBI Taxonomy" id="2547811"/>
    <lineage>
        <taxon>Bacteria</taxon>
        <taxon>Bacillati</taxon>
        <taxon>Bacillota</taxon>
        <taxon>Bacilli</taxon>
        <taxon>Bacillales</taxon>
        <taxon>Bacillaceae</taxon>
        <taxon>Bacillus</taxon>
    </lineage>
</organism>
<reference evidence="1 2" key="1">
    <citation type="submission" date="2019-03" db="EMBL/GenBank/DDBJ databases">
        <title>Bacillus niacini sp. nov. a Nicotinate-Metabolizing Mesophile Isolated from Soil.</title>
        <authorList>
            <person name="Zhang G."/>
        </authorList>
    </citation>
    <scope>NUCLEOTIDE SEQUENCE [LARGE SCALE GENOMIC DNA]</scope>
    <source>
        <strain evidence="1 2">WN066</strain>
    </source>
</reference>
<proteinExistence type="predicted"/>